<evidence type="ECO:0000256" key="1">
    <source>
        <dbReference type="SAM" id="Coils"/>
    </source>
</evidence>
<organism evidence="2">
    <name type="scientific">marine metagenome</name>
    <dbReference type="NCBI Taxonomy" id="408172"/>
    <lineage>
        <taxon>unclassified sequences</taxon>
        <taxon>metagenomes</taxon>
        <taxon>ecological metagenomes</taxon>
    </lineage>
</organism>
<dbReference type="EMBL" id="UINC01192134">
    <property type="protein sequence ID" value="SVE07123.1"/>
    <property type="molecule type" value="Genomic_DNA"/>
</dbReference>
<protein>
    <submittedName>
        <fullName evidence="2">Uncharacterized protein</fullName>
    </submittedName>
</protein>
<gene>
    <name evidence="2" type="ORF">METZ01_LOCUS459977</name>
</gene>
<sequence>MTDKIITLLVGVLIALGGWTLTRTFDLSTNQVVSQEKVNKLELQVTKLTEQVDDLKDKEEEIIEQHKKLFEALNQNNRPSSGYNYNYN</sequence>
<proteinExistence type="predicted"/>
<evidence type="ECO:0000313" key="2">
    <source>
        <dbReference type="EMBL" id="SVE07123.1"/>
    </source>
</evidence>
<keyword evidence="1" id="KW-0175">Coiled coil</keyword>
<name>A0A383AHR1_9ZZZZ</name>
<feature type="coiled-coil region" evidence="1">
    <location>
        <begin position="38"/>
        <end position="76"/>
    </location>
</feature>
<dbReference type="AlphaFoldDB" id="A0A383AHR1"/>
<reference evidence="2" key="1">
    <citation type="submission" date="2018-05" db="EMBL/GenBank/DDBJ databases">
        <authorList>
            <person name="Lanie J.A."/>
            <person name="Ng W.-L."/>
            <person name="Kazmierczak K.M."/>
            <person name="Andrzejewski T.M."/>
            <person name="Davidsen T.M."/>
            <person name="Wayne K.J."/>
            <person name="Tettelin H."/>
            <person name="Glass J.I."/>
            <person name="Rusch D."/>
            <person name="Podicherti R."/>
            <person name="Tsui H.-C.T."/>
            <person name="Winkler M.E."/>
        </authorList>
    </citation>
    <scope>NUCLEOTIDE SEQUENCE</scope>
</reference>
<accession>A0A383AHR1</accession>